<dbReference type="Proteomes" id="UP000235589">
    <property type="component" value="Chromosome"/>
</dbReference>
<evidence type="ECO:0000313" key="2">
    <source>
        <dbReference type="Proteomes" id="UP000235589"/>
    </source>
</evidence>
<gene>
    <name evidence="1" type="ORF">B9O19_00709</name>
</gene>
<reference evidence="1 2" key="1">
    <citation type="submission" date="2017-04" db="EMBL/GenBank/DDBJ databases">
        <title>Monoglobus pectinilyticus 14 draft genome.</title>
        <authorList>
            <person name="Kim C."/>
            <person name="Rosendale D.I."/>
            <person name="Kelly W.J."/>
            <person name="Tannock G.W."/>
            <person name="Patchett M.L."/>
            <person name="Jordens J.Z."/>
        </authorList>
    </citation>
    <scope>NUCLEOTIDE SEQUENCE [LARGE SCALE GENOMIC DNA]</scope>
    <source>
        <strain evidence="1 2">14</strain>
    </source>
</reference>
<dbReference type="EMBL" id="CP020991">
    <property type="protein sequence ID" value="AUO18892.1"/>
    <property type="molecule type" value="Genomic_DNA"/>
</dbReference>
<keyword evidence="2" id="KW-1185">Reference proteome</keyword>
<protein>
    <submittedName>
        <fullName evidence="1">Uncharacterized protein</fullName>
    </submittedName>
</protein>
<accession>A0A2K9P0V8</accession>
<sequence length="168" mass="19138">MIRLCADTNKPMADGYVFYNLSENGMDTYPEKNSEITLLCTYIQTGFVSGDSDDTNYVNNMCANQIFGLAPYQSWKAIKLNIPKVTHKCALRLLDVFDWGTKRLDNRDDEWEMFFDSSSGWFCVGDPDFKGTINVNFIENAIATLNSQGEIKALWIKPVFRDDISLTI</sequence>
<dbReference type="OrthoDB" id="7066768at2"/>
<dbReference type="KEGG" id="mpec:B9O19_00709"/>
<dbReference type="GeneID" id="98062133"/>
<dbReference type="AlphaFoldDB" id="A0A2K9P0V8"/>
<name>A0A2K9P0V8_9FIRM</name>
<organism evidence="1 2">
    <name type="scientific">Monoglobus pectinilyticus</name>
    <dbReference type="NCBI Taxonomy" id="1981510"/>
    <lineage>
        <taxon>Bacteria</taxon>
        <taxon>Bacillati</taxon>
        <taxon>Bacillota</taxon>
        <taxon>Clostridia</taxon>
        <taxon>Monoglobales</taxon>
        <taxon>Monoglobaceae</taxon>
        <taxon>Monoglobus</taxon>
    </lineage>
</organism>
<evidence type="ECO:0000313" key="1">
    <source>
        <dbReference type="EMBL" id="AUO18892.1"/>
    </source>
</evidence>
<dbReference type="RefSeq" id="WP_102365144.1">
    <property type="nucleotide sequence ID" value="NZ_CP020991.1"/>
</dbReference>
<proteinExistence type="predicted"/>